<dbReference type="GO" id="GO:0032259">
    <property type="term" value="P:methylation"/>
    <property type="evidence" value="ECO:0007669"/>
    <property type="project" value="UniProtKB-KW"/>
</dbReference>
<organism evidence="5 6">
    <name type="scientific">Desulforhabdus amnigena</name>
    <dbReference type="NCBI Taxonomy" id="40218"/>
    <lineage>
        <taxon>Bacteria</taxon>
        <taxon>Pseudomonadati</taxon>
        <taxon>Thermodesulfobacteriota</taxon>
        <taxon>Syntrophobacteria</taxon>
        <taxon>Syntrophobacterales</taxon>
        <taxon>Syntrophobacteraceae</taxon>
        <taxon>Desulforhabdus</taxon>
    </lineage>
</organism>
<accession>A0A9W6FUL9</accession>
<dbReference type="InterPro" id="IPR050953">
    <property type="entry name" value="N4_N6_ade-DNA_methylase"/>
</dbReference>
<dbReference type="InterPro" id="IPR002052">
    <property type="entry name" value="DNA_methylase_N6_adenine_CS"/>
</dbReference>
<dbReference type="Proteomes" id="UP001144372">
    <property type="component" value="Unassembled WGS sequence"/>
</dbReference>
<dbReference type="SUPFAM" id="SSF53335">
    <property type="entry name" value="S-adenosyl-L-methionine-dependent methyltransferases"/>
    <property type="match status" value="1"/>
</dbReference>
<dbReference type="PANTHER" id="PTHR33841:SF1">
    <property type="entry name" value="DNA METHYLTRANSFERASE A"/>
    <property type="match status" value="1"/>
</dbReference>
<proteinExistence type="predicted"/>
<evidence type="ECO:0000256" key="2">
    <source>
        <dbReference type="ARBA" id="ARBA00022603"/>
    </source>
</evidence>
<dbReference type="GO" id="GO:0009007">
    <property type="term" value="F:site-specific DNA-methyltransferase (adenine-specific) activity"/>
    <property type="evidence" value="ECO:0007669"/>
    <property type="project" value="UniProtKB-EC"/>
</dbReference>
<gene>
    <name evidence="5" type="ORF">DAMNIGENAA_26280</name>
</gene>
<dbReference type="PROSITE" id="PS00092">
    <property type="entry name" value="N6_MTASE"/>
    <property type="match status" value="1"/>
</dbReference>
<dbReference type="EMBL" id="BSDR01000001">
    <property type="protein sequence ID" value="GLI35195.1"/>
    <property type="molecule type" value="Genomic_DNA"/>
</dbReference>
<reference evidence="5" key="1">
    <citation type="submission" date="2022-12" db="EMBL/GenBank/DDBJ databases">
        <title>Reference genome sequencing for broad-spectrum identification of bacterial and archaeal isolates by mass spectrometry.</title>
        <authorList>
            <person name="Sekiguchi Y."/>
            <person name="Tourlousse D.M."/>
        </authorList>
    </citation>
    <scope>NUCLEOTIDE SEQUENCE</scope>
    <source>
        <strain evidence="5">ASRB1</strain>
    </source>
</reference>
<evidence type="ECO:0000256" key="3">
    <source>
        <dbReference type="ARBA" id="ARBA00022679"/>
    </source>
</evidence>
<comment type="catalytic activity">
    <reaction evidence="4">
        <text>a 2'-deoxyadenosine in DNA + S-adenosyl-L-methionine = an N(6)-methyl-2'-deoxyadenosine in DNA + S-adenosyl-L-homocysteine + H(+)</text>
        <dbReference type="Rhea" id="RHEA:15197"/>
        <dbReference type="Rhea" id="RHEA-COMP:12418"/>
        <dbReference type="Rhea" id="RHEA-COMP:12419"/>
        <dbReference type="ChEBI" id="CHEBI:15378"/>
        <dbReference type="ChEBI" id="CHEBI:57856"/>
        <dbReference type="ChEBI" id="CHEBI:59789"/>
        <dbReference type="ChEBI" id="CHEBI:90615"/>
        <dbReference type="ChEBI" id="CHEBI:90616"/>
        <dbReference type="EC" id="2.1.1.72"/>
    </reaction>
</comment>
<dbReference type="PANTHER" id="PTHR33841">
    <property type="entry name" value="DNA METHYLTRANSFERASE YEEA-RELATED"/>
    <property type="match status" value="1"/>
</dbReference>
<evidence type="ECO:0000313" key="5">
    <source>
        <dbReference type="EMBL" id="GLI35195.1"/>
    </source>
</evidence>
<comment type="caution">
    <text evidence="5">The sequence shown here is derived from an EMBL/GenBank/DDBJ whole genome shotgun (WGS) entry which is preliminary data.</text>
</comment>
<dbReference type="EC" id="2.1.1.72" evidence="1"/>
<dbReference type="GO" id="GO:0003676">
    <property type="term" value="F:nucleic acid binding"/>
    <property type="evidence" value="ECO:0007669"/>
    <property type="project" value="InterPro"/>
</dbReference>
<keyword evidence="3" id="KW-0808">Transferase</keyword>
<dbReference type="RefSeq" id="WP_281794811.1">
    <property type="nucleotide sequence ID" value="NZ_BSDR01000001.1"/>
</dbReference>
<name>A0A9W6FUL9_9BACT</name>
<keyword evidence="6" id="KW-1185">Reference proteome</keyword>
<evidence type="ECO:0000256" key="1">
    <source>
        <dbReference type="ARBA" id="ARBA00011900"/>
    </source>
</evidence>
<dbReference type="Gene3D" id="3.40.50.150">
    <property type="entry name" value="Vaccinia Virus protein VP39"/>
    <property type="match status" value="2"/>
</dbReference>
<keyword evidence="2" id="KW-0489">Methyltransferase</keyword>
<dbReference type="InterPro" id="IPR029063">
    <property type="entry name" value="SAM-dependent_MTases_sf"/>
</dbReference>
<sequence length="1567" mass="180069">MALDLTGISNENEFYTQHYLSVILENDLKNLFSTWSKLEEEENIQPPYAKLEKLARRYFTFRSQLEKLRNPEEILEVQHEFFPMLLESLGYPYAPVVKELDTGELLPLICEIKKKSGAPELWAIETVRQSEETVDPLDLCLAQCQYNGVESDKMLLQDCLADLVTKKIFTQSEPPRWIMLLSHFNVVLLDRSKWNEKRFLRFDLPEILGRREASTLRAVAALLSRDSTCPQDGICLLDTLDESSHKHAFAVSEDLKYAVREAVELIGNEAVHYLRNVKEGIYGKEYSDKLTRECLRYLYRLLFLFYVEARPDLGYAQMKSEEYRTGYSLESLRDLELVPLTTDESRNAFFIHESLQILFNLVFNGFSPQQLATTSGKPVFRMQPLKSHLFDPANTPLLSRVKFRSFVLQRVLELLSLSRPKGNRERRGRISYAQLGINQLGAVYEGLLSYSGFFAETDLYEVKKADAPYNDLDPAYFVKAEDLSKYEDNEKVFNDDGTLKMYPKGTFIYRLAGRNREKSASYYTPEILTQCLVKYALKELLKDKKADDILQLTVCEPALGSGAFLNEVINQLSEVYLKLKQQETGQIIAHDAYVREKQKVKAYIAANNVYGVDLNPTAVELAEVSLWLNTIYDGSSVPWFGMQLATGNSLIGARRQVFSADLLEKNRKGKQTWLDVVPERVPLNETRPPKTVYHFLLPDNGMAHYTDKVVKSMAEEELKKIKAWRSSFIRPFSESEIQTLSRLSQAVDRLWLRCVQDRRAVRSETRENLTVFGQDGAAGQKTPLSIQAKDKLFGEKILSRGMRHSSAYRRLKMIMDYWCALWFWPIEKADLLPSRDEYLMELSAILEGSVYDPVPMDGNQVRMFPAGEQRPKQLKTMDQYGFVDLDNLCREFERLKLVAGLAEQYRFHHWELEFADLFAEREGFDLVVGNPPWIKVEWNEGGVMGDAEPLFVLRSYTAPQLAGLRKEILGRHNLRSGYLSTFEEAEGVQNFLNALQNYPSLKGMQTNLYKCFLPQAWMIGRSTGVSAFLHPEGIYDDPKGGAFRNAVYGRLRHHFQFQNELKLFSDVDHHAKFSINVYGECRSNRVGFSHIANLFIPATVDGCFEHYGNGPVPGIKDDANQWNVTGHAARILQVTDKELALFAGLYDTEGTSAMQARLPALHSRELVSVLQKFADQPRRLGDLQGEYFSTEMWHETNSQKDGTIRRETRFPKATDEWVLSGPHFFVGNPFYKTPRSQCRLNSDYDVLDLTELPDDYLPRTNYVPACGANEYQRRTPKVPWGEKKPITEFYRVNASRALSQSGERTLQGSIIPPKAGHIDSVFSMTLQDITLIPYILGLWMSLPFDFFVKTTGKSDLRNDLAKQLPLPSTQSHWQLVARTLMLTCLAKPFVDLWKVIFNQDFRLDQWAKLDPRLDNAKFAKLTPEWSRHCALRTDYERRQALVEIDVLTAMALGLTLEELKTIYRVQFPVLRQYEADTWYDRNGRIVFTASKGLPGVGFSRPEWEPIKAMKSGSVSRTVMDDTLPGGPRERTIVYEAPFDRCNRERDYETAWAEFERRFARIGKVDML</sequence>
<dbReference type="GO" id="GO:0006304">
    <property type="term" value="P:DNA modification"/>
    <property type="evidence" value="ECO:0007669"/>
    <property type="project" value="InterPro"/>
</dbReference>
<evidence type="ECO:0000256" key="4">
    <source>
        <dbReference type="ARBA" id="ARBA00047942"/>
    </source>
</evidence>
<protein>
    <recommendedName>
        <fullName evidence="1">site-specific DNA-methyltransferase (adenine-specific)</fullName>
        <ecNumber evidence="1">2.1.1.72</ecNumber>
    </recommendedName>
</protein>
<evidence type="ECO:0000313" key="6">
    <source>
        <dbReference type="Proteomes" id="UP001144372"/>
    </source>
</evidence>